<dbReference type="OrthoDB" id="1890790at2759"/>
<dbReference type="InterPro" id="IPR029787">
    <property type="entry name" value="Nucleotide_cyclase"/>
</dbReference>
<dbReference type="GO" id="GO:0007168">
    <property type="term" value="P:receptor guanylyl cyclase signaling pathway"/>
    <property type="evidence" value="ECO:0007669"/>
    <property type="project" value="TreeGrafter"/>
</dbReference>
<dbReference type="Proteomes" id="UP000233556">
    <property type="component" value="Unassembled WGS sequence"/>
</dbReference>
<evidence type="ECO:0000256" key="5">
    <source>
        <dbReference type="ARBA" id="ARBA00023136"/>
    </source>
</evidence>
<evidence type="ECO:0000256" key="3">
    <source>
        <dbReference type="ARBA" id="ARBA00022741"/>
    </source>
</evidence>
<comment type="subcellular location">
    <subcellularLocation>
        <location evidence="1">Membrane</location>
    </subcellularLocation>
</comment>
<dbReference type="EMBL" id="KZ508006">
    <property type="protein sequence ID" value="PKU35853.1"/>
    <property type="molecule type" value="Genomic_DNA"/>
</dbReference>
<keyword evidence="3" id="KW-0547">Nucleotide-binding</keyword>
<dbReference type="Pfam" id="PF00211">
    <property type="entry name" value="Guanylate_cyc"/>
    <property type="match status" value="1"/>
</dbReference>
<dbReference type="InterPro" id="IPR001054">
    <property type="entry name" value="A/G_cyclase"/>
</dbReference>
<evidence type="ECO:0000259" key="7">
    <source>
        <dbReference type="Pfam" id="PF00211"/>
    </source>
</evidence>
<dbReference type="InterPro" id="IPR050401">
    <property type="entry name" value="Cyclic_nucleotide_synthase"/>
</dbReference>
<reference evidence="9" key="2">
    <citation type="submission" date="2017-12" db="EMBL/GenBank/DDBJ databases">
        <title>Genome sequence of the Bar-tailed Godwit (Limosa lapponica baueri).</title>
        <authorList>
            <person name="Lima N.C.B."/>
            <person name="Parody-Merino A.M."/>
            <person name="Battley P.F."/>
            <person name="Fidler A.E."/>
            <person name="Prosdocimi F."/>
        </authorList>
    </citation>
    <scope>NUCLEOTIDE SEQUENCE [LARGE SCALE GENOMIC DNA]</scope>
</reference>
<keyword evidence="6" id="KW-0456">Lyase</keyword>
<dbReference type="GO" id="GO:0004383">
    <property type="term" value="F:guanylate cyclase activity"/>
    <property type="evidence" value="ECO:0007669"/>
    <property type="project" value="TreeGrafter"/>
</dbReference>
<evidence type="ECO:0000256" key="6">
    <source>
        <dbReference type="ARBA" id="ARBA00023239"/>
    </source>
</evidence>
<organism evidence="8 9">
    <name type="scientific">Limosa lapponica baueri</name>
    <dbReference type="NCBI Taxonomy" id="1758121"/>
    <lineage>
        <taxon>Eukaryota</taxon>
        <taxon>Metazoa</taxon>
        <taxon>Chordata</taxon>
        <taxon>Craniata</taxon>
        <taxon>Vertebrata</taxon>
        <taxon>Euteleostomi</taxon>
        <taxon>Archelosauria</taxon>
        <taxon>Archosauria</taxon>
        <taxon>Dinosauria</taxon>
        <taxon>Saurischia</taxon>
        <taxon>Theropoda</taxon>
        <taxon>Coelurosauria</taxon>
        <taxon>Aves</taxon>
        <taxon>Neognathae</taxon>
        <taxon>Neoaves</taxon>
        <taxon>Charadriiformes</taxon>
        <taxon>Scolopacidae</taxon>
        <taxon>Limosa</taxon>
    </lineage>
</organism>
<dbReference type="GO" id="GO:0001653">
    <property type="term" value="F:peptide receptor activity"/>
    <property type="evidence" value="ECO:0007669"/>
    <property type="project" value="TreeGrafter"/>
</dbReference>
<dbReference type="GO" id="GO:0035556">
    <property type="term" value="P:intracellular signal transduction"/>
    <property type="evidence" value="ECO:0007669"/>
    <property type="project" value="InterPro"/>
</dbReference>
<dbReference type="GO" id="GO:0004016">
    <property type="term" value="F:adenylate cyclase activity"/>
    <property type="evidence" value="ECO:0007669"/>
    <property type="project" value="TreeGrafter"/>
</dbReference>
<evidence type="ECO:0000313" key="8">
    <source>
        <dbReference type="EMBL" id="PKU35853.1"/>
    </source>
</evidence>
<evidence type="ECO:0000313" key="9">
    <source>
        <dbReference type="Proteomes" id="UP000233556"/>
    </source>
</evidence>
<name>A0A2I0TQ42_LIMLA</name>
<evidence type="ECO:0000256" key="2">
    <source>
        <dbReference type="ARBA" id="ARBA00022692"/>
    </source>
</evidence>
<dbReference type="AlphaFoldDB" id="A0A2I0TQ42"/>
<dbReference type="GO" id="GO:0005886">
    <property type="term" value="C:plasma membrane"/>
    <property type="evidence" value="ECO:0007669"/>
    <property type="project" value="TreeGrafter"/>
</dbReference>
<dbReference type="PANTHER" id="PTHR11920:SF477">
    <property type="entry name" value="GUANYLATE CYCLASE D"/>
    <property type="match status" value="1"/>
</dbReference>
<evidence type="ECO:0000256" key="4">
    <source>
        <dbReference type="ARBA" id="ARBA00022989"/>
    </source>
</evidence>
<proteinExistence type="predicted"/>
<dbReference type="GO" id="GO:0000166">
    <property type="term" value="F:nucleotide binding"/>
    <property type="evidence" value="ECO:0007669"/>
    <property type="project" value="UniProtKB-KW"/>
</dbReference>
<protein>
    <submittedName>
        <fullName evidence="8">Retinal guanylyl cyclase 2</fullName>
    </submittedName>
</protein>
<dbReference type="PANTHER" id="PTHR11920">
    <property type="entry name" value="GUANYLYL CYCLASE"/>
    <property type="match status" value="1"/>
</dbReference>
<dbReference type="Gene3D" id="3.30.70.1230">
    <property type="entry name" value="Nucleotide cyclase"/>
    <property type="match status" value="1"/>
</dbReference>
<keyword evidence="5" id="KW-0472">Membrane</keyword>
<gene>
    <name evidence="8" type="ORF">llap_13845</name>
</gene>
<accession>A0A2I0TQ42</accession>
<keyword evidence="2" id="KW-0812">Transmembrane</keyword>
<keyword evidence="9" id="KW-1185">Reference proteome</keyword>
<evidence type="ECO:0000256" key="1">
    <source>
        <dbReference type="ARBA" id="ARBA00004370"/>
    </source>
</evidence>
<reference evidence="9" key="1">
    <citation type="submission" date="2017-11" db="EMBL/GenBank/DDBJ databases">
        <authorList>
            <person name="Lima N.C."/>
            <person name="Parody-Merino A.M."/>
            <person name="Battley P.F."/>
            <person name="Fidler A.E."/>
            <person name="Prosdocimi F."/>
        </authorList>
    </citation>
    <scope>NUCLEOTIDE SEQUENCE [LARGE SCALE GENOMIC DNA]</scope>
</reference>
<dbReference type="SUPFAM" id="SSF55073">
    <property type="entry name" value="Nucleotide cyclase"/>
    <property type="match status" value="1"/>
</dbReference>
<feature type="domain" description="Guanylate cyclase" evidence="7">
    <location>
        <begin position="1"/>
        <end position="49"/>
    </location>
</feature>
<sequence>MESTGLPYRIHVSQSTVDTLRSLNEGYEIIPRGKTELKGKGVEDTYWLVGKKGFLKPLPKPPEIKPGFNWPDVLTRKLRSVLRGTKRTLTKATFKELGSMKEAGISIEEDEI</sequence>
<keyword evidence="4" id="KW-1133">Transmembrane helix</keyword>